<comment type="caution">
    <text evidence="1">The sequence shown here is derived from an EMBL/GenBank/DDBJ whole genome shotgun (WGS) entry which is preliminary data.</text>
</comment>
<evidence type="ECO:0000313" key="2">
    <source>
        <dbReference type="Proteomes" id="UP001380953"/>
    </source>
</evidence>
<dbReference type="EMBL" id="JBBKAR010000056">
    <property type="protein sequence ID" value="MEJ8306457.1"/>
    <property type="molecule type" value="Genomic_DNA"/>
</dbReference>
<gene>
    <name evidence="1" type="ORF">WKI47_21330</name>
</gene>
<protein>
    <submittedName>
        <fullName evidence="1">Uncharacterized protein</fullName>
    </submittedName>
</protein>
<accession>A0ACC6PI17</accession>
<reference evidence="1" key="1">
    <citation type="submission" date="2024-03" db="EMBL/GenBank/DDBJ databases">
        <title>Whole genome sequecning of epiphytes from Marcgravia umbellata leaves.</title>
        <authorList>
            <person name="Kumar G."/>
            <person name="Savka M.A."/>
        </authorList>
    </citation>
    <scope>NUCLEOTIDE SEQUENCE</scope>
    <source>
        <strain evidence="1">RIT_BL5</strain>
    </source>
</reference>
<proteinExistence type="predicted"/>
<sequence>MFSTAKKKIALALILIPVLLVAILSLLLQLKLNGFERDMRIYLTDRGVAESEIVEIEAKRSMLPTYPVYVRFAHDPDRAYMFKPDEEAPRNFVLLESRIPPQLVDREAQNAEYSAFLEAYGFTYVKRLGMTDSSVLAENAAASKLLQAYRSVSENDSASLYGQRVHTYKFSVDHPQLRKQWGLQDQDQMEAYLMKVGDLVRGGYVEVREAQATGQKKPKYQRYTLRGDAVES</sequence>
<dbReference type="Proteomes" id="UP001380953">
    <property type="component" value="Unassembled WGS sequence"/>
</dbReference>
<organism evidence="1 2">
    <name type="scientific">Saccharibacillus sacchari</name>
    <dbReference type="NCBI Taxonomy" id="456493"/>
    <lineage>
        <taxon>Bacteria</taxon>
        <taxon>Bacillati</taxon>
        <taxon>Bacillota</taxon>
        <taxon>Bacilli</taxon>
        <taxon>Bacillales</taxon>
        <taxon>Paenibacillaceae</taxon>
        <taxon>Saccharibacillus</taxon>
    </lineage>
</organism>
<keyword evidence="2" id="KW-1185">Reference proteome</keyword>
<evidence type="ECO:0000313" key="1">
    <source>
        <dbReference type="EMBL" id="MEJ8306457.1"/>
    </source>
</evidence>
<name>A0ACC6PI17_9BACL</name>